<keyword evidence="3" id="KW-0547">Nucleotide-binding</keyword>
<keyword evidence="3" id="KW-0378">Hydrolase</keyword>
<evidence type="ECO:0000256" key="2">
    <source>
        <dbReference type="ARBA" id="ARBA00022729"/>
    </source>
</evidence>
<evidence type="ECO:0000313" key="7">
    <source>
        <dbReference type="Proteomes" id="UP001235760"/>
    </source>
</evidence>
<dbReference type="RefSeq" id="WP_305750653.1">
    <property type="nucleotide sequence ID" value="NZ_JAUZEE010000009.1"/>
</dbReference>
<dbReference type="InterPro" id="IPR004843">
    <property type="entry name" value="Calcineurin-like_PHP"/>
</dbReference>
<dbReference type="PROSITE" id="PS00786">
    <property type="entry name" value="5_NUCLEOTIDASE_2"/>
    <property type="match status" value="1"/>
</dbReference>
<dbReference type="Gene3D" id="3.90.780.10">
    <property type="entry name" value="5'-Nucleotidase, C-terminal domain"/>
    <property type="match status" value="1"/>
</dbReference>
<dbReference type="Pfam" id="PF00149">
    <property type="entry name" value="Metallophos"/>
    <property type="match status" value="1"/>
</dbReference>
<evidence type="ECO:0000313" key="6">
    <source>
        <dbReference type="EMBL" id="MDP4302111.1"/>
    </source>
</evidence>
<dbReference type="SUPFAM" id="SSF55816">
    <property type="entry name" value="5'-nucleotidase (syn. UDP-sugar hydrolase), C-terminal domain"/>
    <property type="match status" value="1"/>
</dbReference>
<dbReference type="Pfam" id="PF02872">
    <property type="entry name" value="5_nucleotid_C"/>
    <property type="match status" value="1"/>
</dbReference>
<evidence type="ECO:0000259" key="5">
    <source>
        <dbReference type="Pfam" id="PF02872"/>
    </source>
</evidence>
<dbReference type="PANTHER" id="PTHR11575:SF24">
    <property type="entry name" value="5'-NUCLEOTIDASE"/>
    <property type="match status" value="1"/>
</dbReference>
<dbReference type="Proteomes" id="UP001235760">
    <property type="component" value="Unassembled WGS sequence"/>
</dbReference>
<protein>
    <submittedName>
        <fullName evidence="6">5'-nucleotidase C-terminal domain-containing protein</fullName>
    </submittedName>
</protein>
<dbReference type="PROSITE" id="PS51257">
    <property type="entry name" value="PROKAR_LIPOPROTEIN"/>
    <property type="match status" value="1"/>
</dbReference>
<comment type="caution">
    <text evidence="6">The sequence shown here is derived from an EMBL/GenBank/DDBJ whole genome shotgun (WGS) entry which is preliminary data.</text>
</comment>
<feature type="signal peptide" evidence="3">
    <location>
        <begin position="1"/>
        <end position="23"/>
    </location>
</feature>
<name>A0ABT9G6T1_LEPDI</name>
<gene>
    <name evidence="6" type="ORF">Q8X39_15850</name>
</gene>
<organism evidence="6 7">
    <name type="scientific">Leptothrix discophora</name>
    <dbReference type="NCBI Taxonomy" id="89"/>
    <lineage>
        <taxon>Bacteria</taxon>
        <taxon>Pseudomonadati</taxon>
        <taxon>Pseudomonadota</taxon>
        <taxon>Betaproteobacteria</taxon>
        <taxon>Burkholderiales</taxon>
        <taxon>Sphaerotilaceae</taxon>
        <taxon>Leptothrix</taxon>
    </lineage>
</organism>
<comment type="similarity">
    <text evidence="1 3">Belongs to the 5'-nucleotidase family.</text>
</comment>
<accession>A0ABT9G6T1</accession>
<dbReference type="InterPro" id="IPR008334">
    <property type="entry name" value="5'-Nucleotdase_C"/>
</dbReference>
<keyword evidence="2 3" id="KW-0732">Signal</keyword>
<feature type="domain" description="5'-Nucleotidase C-terminal" evidence="5">
    <location>
        <begin position="427"/>
        <end position="574"/>
    </location>
</feature>
<feature type="chain" id="PRO_5044971106" evidence="3">
    <location>
        <begin position="24"/>
        <end position="626"/>
    </location>
</feature>
<dbReference type="Gene3D" id="3.60.21.10">
    <property type="match status" value="1"/>
</dbReference>
<dbReference type="InterPro" id="IPR006146">
    <property type="entry name" value="5'-Nucleotdase_CS"/>
</dbReference>
<proteinExistence type="inferred from homology"/>
<dbReference type="EMBL" id="JAUZEE010000009">
    <property type="protein sequence ID" value="MDP4302111.1"/>
    <property type="molecule type" value="Genomic_DNA"/>
</dbReference>
<feature type="domain" description="Calcineurin-like phosphoesterase" evidence="4">
    <location>
        <begin position="47"/>
        <end position="271"/>
    </location>
</feature>
<keyword evidence="7" id="KW-1185">Reference proteome</keyword>
<dbReference type="SUPFAM" id="SSF56300">
    <property type="entry name" value="Metallo-dependent phosphatases"/>
    <property type="match status" value="1"/>
</dbReference>
<dbReference type="InterPro" id="IPR006179">
    <property type="entry name" value="5_nucleotidase/apyrase"/>
</dbReference>
<dbReference type="PRINTS" id="PR01607">
    <property type="entry name" value="APYRASEFAMLY"/>
</dbReference>
<dbReference type="PANTHER" id="PTHR11575">
    <property type="entry name" value="5'-NUCLEOTIDASE-RELATED"/>
    <property type="match status" value="1"/>
</dbReference>
<sequence length="626" mass="65992">MSARLPVLRRLVVRSVLFTAVLAALVGCGGSDGETTAATTYAPIEINIAHINDHHSQLEPIANTQLTLDGVATQVDLGGFARLTTLFKAQAGTRNLLKLHAGDAVTGTLYYTFYKGEADAKMMNTICFDAFELGNHEFDDGDQATRNFIDALYTPLCQTPVLAANVVPASGTPLNPAGAPVIRPYIVKTYDGVNVGIIGLDIAGKTTNSSRPLSTTQFLDEAATAQRYIDELKAQGIRHIVLMTHQGYDNDRAMAARLSDVDVIIGGDSHTLLGDFTAFGLSSSGAYPTRVTNRDGDTVCIGQAWEYAKVFGLMNVSFNSRGAVASCGGHASLVIGDTFKRSNGTAFVAVDEPTKADLLTKLAADPRIKVTTPDAGAAAILSTYTSQVTAEKAKTIGTASEALCLVRVPGETTNRSATVPGCETANTLARGSDAAQVVSEAFLKASLRADFALQNAGGVRVPVAAGTLTMNTAFTLLPFTNVLVEMNVTGAQMVAALEDGIANHLDNLQSTGSHPYAAGLRWDLDMSKAKGSRVTNVEVRSRVGNTWSAIVPTQTYVLVTNDFVAAGQDGYATLGAIFRTGAYVNTYLLYTQTFADYVIANTPIARPLAGNYAHKSVITAAGVTLP</sequence>
<evidence type="ECO:0000256" key="1">
    <source>
        <dbReference type="ARBA" id="ARBA00006654"/>
    </source>
</evidence>
<evidence type="ECO:0000256" key="3">
    <source>
        <dbReference type="RuleBase" id="RU362119"/>
    </source>
</evidence>
<dbReference type="InterPro" id="IPR029052">
    <property type="entry name" value="Metallo-depent_PP-like"/>
</dbReference>
<evidence type="ECO:0000259" key="4">
    <source>
        <dbReference type="Pfam" id="PF00149"/>
    </source>
</evidence>
<reference evidence="6 7" key="1">
    <citation type="submission" date="2023-08" db="EMBL/GenBank/DDBJ databases">
        <authorList>
            <person name="Roldan D.M."/>
            <person name="Menes R.J."/>
        </authorList>
    </citation>
    <scope>NUCLEOTIDE SEQUENCE [LARGE SCALE GENOMIC DNA]</scope>
    <source>
        <strain evidence="6 7">CCM 2812</strain>
    </source>
</reference>
<dbReference type="InterPro" id="IPR036907">
    <property type="entry name" value="5'-Nucleotdase_C_sf"/>
</dbReference>